<dbReference type="GO" id="GO:0016887">
    <property type="term" value="F:ATP hydrolysis activity"/>
    <property type="evidence" value="ECO:0007669"/>
    <property type="project" value="UniProtKB-UniRule"/>
</dbReference>
<dbReference type="GO" id="GO:0005524">
    <property type="term" value="F:ATP binding"/>
    <property type="evidence" value="ECO:0007669"/>
    <property type="project" value="UniProtKB-KW"/>
</dbReference>
<evidence type="ECO:0000256" key="1">
    <source>
        <dbReference type="ARBA" id="ARBA00000582"/>
    </source>
</evidence>
<dbReference type="GO" id="GO:0006364">
    <property type="term" value="P:rRNA processing"/>
    <property type="evidence" value="ECO:0007669"/>
    <property type="project" value="UniProtKB-KW"/>
</dbReference>
<dbReference type="FunFam" id="3.40.50.300:FF:000372">
    <property type="entry name" value="Adenylate kinase isoenzyme 6 homolog"/>
    <property type="match status" value="1"/>
</dbReference>
<dbReference type="Proteomes" id="UP001431209">
    <property type="component" value="Unassembled WGS sequence"/>
</dbReference>
<comment type="function">
    <text evidence="10">Broad-specificity nucleoside monophosphate (NMP) kinase that catalyzes the reversible transfer of the terminal phosphate group between nucleoside triphosphates and monophosphates. Has also ATPase activity. Involved in the late cytoplasmic maturation steps of the 40S ribosomal particles, specifically 18S rRNA maturation. While NMP activity is not required for ribosome maturation, ATPase activity is. Associates transiently with small ribosomal subunit protein uS11. ATP hydrolysis breaks the interaction with uS11. May temporarily remove uS11 from the ribosome to enable a conformational change of the ribosomal RNA that is needed for the final maturation step of the small ribosomal subunit. Its NMP activity may have a role in nuclear energy homeostasis.</text>
</comment>
<name>A0AAW2Z193_9EUKA</name>
<feature type="binding site" evidence="10">
    <location>
        <position position="25"/>
    </location>
    <ligand>
        <name>ATP</name>
        <dbReference type="ChEBI" id="CHEBI:30616"/>
    </ligand>
</feature>
<reference evidence="11 12" key="1">
    <citation type="submission" date="2024-03" db="EMBL/GenBank/DDBJ databases">
        <title>The Acrasis kona genome and developmental transcriptomes reveal deep origins of eukaryotic multicellular pathways.</title>
        <authorList>
            <person name="Sheikh S."/>
            <person name="Fu C.-J."/>
            <person name="Brown M.W."/>
            <person name="Baldauf S.L."/>
        </authorList>
    </citation>
    <scope>NUCLEOTIDE SEQUENCE [LARGE SCALE GENOMIC DNA]</scope>
    <source>
        <strain evidence="11 12">ATCC MYA-3509</strain>
    </source>
</reference>
<protein>
    <recommendedName>
        <fullName evidence="10">Adenylate kinase isoenzyme 6 homolog</fullName>
        <shortName evidence="10">AK6</shortName>
        <ecNumber evidence="10">2.7.4.3</ecNumber>
    </recommendedName>
    <alternativeName>
        <fullName evidence="10">Dual activity adenylate kinase/ATPase</fullName>
        <shortName evidence="10">AK/ATPase</shortName>
    </alternativeName>
</protein>
<keyword evidence="7 10" id="KW-0418">Kinase</keyword>
<comment type="catalytic activity">
    <reaction evidence="1 10">
        <text>AMP + ATP = 2 ADP</text>
        <dbReference type="Rhea" id="RHEA:12973"/>
        <dbReference type="ChEBI" id="CHEBI:30616"/>
        <dbReference type="ChEBI" id="CHEBI:456215"/>
        <dbReference type="ChEBI" id="CHEBI:456216"/>
        <dbReference type="EC" id="2.7.4.3"/>
    </reaction>
</comment>
<comment type="similarity">
    <text evidence="10">Belongs to the adenylate kinase family. AK6 subfamily.</text>
</comment>
<evidence type="ECO:0000256" key="10">
    <source>
        <dbReference type="HAMAP-Rule" id="MF_03173"/>
    </source>
</evidence>
<dbReference type="GO" id="GO:0042274">
    <property type="term" value="P:ribosomal small subunit biogenesis"/>
    <property type="evidence" value="ECO:0007669"/>
    <property type="project" value="UniProtKB-UniRule"/>
</dbReference>
<dbReference type="PANTHER" id="PTHR12595:SF0">
    <property type="entry name" value="ADENYLATE KINASE ISOENZYME 6"/>
    <property type="match status" value="1"/>
</dbReference>
<sequence>MQQTSKRLRKFPNILVTGTPGCGKTTLCENIVSAMAQQNIKYNHLNVSQIAVDGKFTEEYDMERQTHVLDEEPLLDHLEEILSDFEETGYVVDYHSSELFPERWFDAVVCLATDNTVLYNRLSKRGYAEQKIQENLQCEIFQVCLQEAQESYDKDLVLHLVNDTDDDMEDNVESISKLINTGINSRRNL</sequence>
<evidence type="ECO:0000256" key="9">
    <source>
        <dbReference type="ARBA" id="ARBA00023242"/>
    </source>
</evidence>
<dbReference type="GO" id="GO:0004017">
    <property type="term" value="F:AMP kinase activity"/>
    <property type="evidence" value="ECO:0007669"/>
    <property type="project" value="UniProtKB-UniRule"/>
</dbReference>
<dbReference type="Pfam" id="PF13238">
    <property type="entry name" value="AAA_18"/>
    <property type="match status" value="1"/>
</dbReference>
<dbReference type="Gene3D" id="3.40.50.300">
    <property type="entry name" value="P-loop containing nucleotide triphosphate hydrolases"/>
    <property type="match status" value="1"/>
</dbReference>
<keyword evidence="3 10" id="KW-0690">Ribosome biogenesis</keyword>
<dbReference type="GO" id="GO:0005634">
    <property type="term" value="C:nucleus"/>
    <property type="evidence" value="ECO:0007669"/>
    <property type="project" value="UniProtKB-SubCell"/>
</dbReference>
<dbReference type="EC" id="2.7.4.3" evidence="10"/>
<dbReference type="HAMAP" id="MF_00039">
    <property type="entry name" value="Adenylate_kinase_AK6"/>
    <property type="match status" value="1"/>
</dbReference>
<feature type="binding site" evidence="10">
    <location>
        <position position="24"/>
    </location>
    <ligand>
        <name>ATP</name>
        <dbReference type="ChEBI" id="CHEBI:30616"/>
    </ligand>
</feature>
<evidence type="ECO:0000256" key="5">
    <source>
        <dbReference type="ARBA" id="ARBA00022679"/>
    </source>
</evidence>
<dbReference type="GO" id="GO:0005737">
    <property type="term" value="C:cytoplasm"/>
    <property type="evidence" value="ECO:0007669"/>
    <property type="project" value="UniProtKB-SubCell"/>
</dbReference>
<keyword evidence="12" id="KW-1185">Reference proteome</keyword>
<keyword evidence="4 10" id="KW-0698">rRNA processing</keyword>
<evidence type="ECO:0000256" key="7">
    <source>
        <dbReference type="ARBA" id="ARBA00022777"/>
    </source>
</evidence>
<feature type="binding site" evidence="10">
    <location>
        <position position="21"/>
    </location>
    <ligand>
        <name>ATP</name>
        <dbReference type="ChEBI" id="CHEBI:30616"/>
    </ligand>
</feature>
<feature type="region of interest" description="NMPbind" evidence="10">
    <location>
        <begin position="46"/>
        <end position="69"/>
    </location>
</feature>
<dbReference type="SUPFAM" id="SSF52540">
    <property type="entry name" value="P-loop containing nucleoside triphosphate hydrolases"/>
    <property type="match status" value="1"/>
</dbReference>
<evidence type="ECO:0000256" key="4">
    <source>
        <dbReference type="ARBA" id="ARBA00022552"/>
    </source>
</evidence>
<evidence type="ECO:0000256" key="3">
    <source>
        <dbReference type="ARBA" id="ARBA00022517"/>
    </source>
</evidence>
<keyword evidence="5 10" id="KW-0808">Transferase</keyword>
<proteinExistence type="inferred from homology"/>
<feature type="binding site" evidence="10">
    <location>
        <position position="125"/>
    </location>
    <ligand>
        <name>ATP</name>
        <dbReference type="ChEBI" id="CHEBI:30616"/>
    </ligand>
</feature>
<keyword evidence="8 10" id="KW-0067">ATP-binding</keyword>
<evidence type="ECO:0000256" key="6">
    <source>
        <dbReference type="ARBA" id="ARBA00022741"/>
    </source>
</evidence>
<dbReference type="AlphaFoldDB" id="A0AAW2Z193"/>
<evidence type="ECO:0000256" key="8">
    <source>
        <dbReference type="ARBA" id="ARBA00022840"/>
    </source>
</evidence>
<dbReference type="InterPro" id="IPR020618">
    <property type="entry name" value="Adenyl_kinase_AK6"/>
</dbReference>
<comment type="caution">
    <text evidence="11">The sequence shown here is derived from an EMBL/GenBank/DDBJ whole genome shotgun (WGS) entry which is preliminary data.</text>
</comment>
<feature type="binding site" evidence="10">
    <location>
        <position position="26"/>
    </location>
    <ligand>
        <name>ATP</name>
        <dbReference type="ChEBI" id="CHEBI:30616"/>
    </ligand>
</feature>
<accession>A0AAW2Z193</accession>
<comment type="catalytic activity">
    <reaction evidence="10">
        <text>ATP + H2O = ADP + phosphate + H(+)</text>
        <dbReference type="Rhea" id="RHEA:13065"/>
        <dbReference type="ChEBI" id="CHEBI:15377"/>
        <dbReference type="ChEBI" id="CHEBI:15378"/>
        <dbReference type="ChEBI" id="CHEBI:30616"/>
        <dbReference type="ChEBI" id="CHEBI:43474"/>
        <dbReference type="ChEBI" id="CHEBI:456216"/>
    </reaction>
</comment>
<comment type="caution">
    <text evidence="10">Lacks conserved residue(s) required for the propagation of feature annotation.</text>
</comment>
<gene>
    <name evidence="11" type="ORF">AKO1_014832</name>
</gene>
<organism evidence="11 12">
    <name type="scientific">Acrasis kona</name>
    <dbReference type="NCBI Taxonomy" id="1008807"/>
    <lineage>
        <taxon>Eukaryota</taxon>
        <taxon>Discoba</taxon>
        <taxon>Heterolobosea</taxon>
        <taxon>Tetramitia</taxon>
        <taxon>Eutetramitia</taxon>
        <taxon>Acrasidae</taxon>
        <taxon>Acrasis</taxon>
    </lineage>
</organism>
<keyword evidence="2 10" id="KW-0963">Cytoplasm</keyword>
<comment type="subcellular location">
    <subcellularLocation>
        <location evidence="10">Cytoplasm</location>
    </subcellularLocation>
    <subcellularLocation>
        <location evidence="10">Nucleus</location>
    </subcellularLocation>
</comment>
<evidence type="ECO:0000313" key="12">
    <source>
        <dbReference type="Proteomes" id="UP001431209"/>
    </source>
</evidence>
<feature type="region of interest" description="LID" evidence="10">
    <location>
        <begin position="124"/>
        <end position="134"/>
    </location>
</feature>
<comment type="subunit">
    <text evidence="10">Interacts with small ribosomal subunit protein uS11. Not a structural component of 43S pre-ribosomes, but transiently interacts with them by binding to uS11.</text>
</comment>
<evidence type="ECO:0000313" key="11">
    <source>
        <dbReference type="EMBL" id="KAL0483174.1"/>
    </source>
</evidence>
<feature type="binding site" evidence="10">
    <location>
        <position position="23"/>
    </location>
    <ligand>
        <name>ATP</name>
        <dbReference type="ChEBI" id="CHEBI:30616"/>
    </ligand>
</feature>
<dbReference type="InterPro" id="IPR027417">
    <property type="entry name" value="P-loop_NTPase"/>
</dbReference>
<keyword evidence="9 10" id="KW-0539">Nucleus</keyword>
<dbReference type="PANTHER" id="PTHR12595">
    <property type="entry name" value="POS9-ACTIVATING FACTOR FAP7-RELATED"/>
    <property type="match status" value="1"/>
</dbReference>
<dbReference type="EMBL" id="JAOPGA020000943">
    <property type="protein sequence ID" value="KAL0483174.1"/>
    <property type="molecule type" value="Genomic_DNA"/>
</dbReference>
<keyword evidence="6 10" id="KW-0547">Nucleotide-binding</keyword>
<evidence type="ECO:0000256" key="2">
    <source>
        <dbReference type="ARBA" id="ARBA00022490"/>
    </source>
</evidence>